<evidence type="ECO:0000313" key="15">
    <source>
        <dbReference type="EMBL" id="WLS80313.1"/>
    </source>
</evidence>
<dbReference type="GO" id="GO:0009103">
    <property type="term" value="P:lipopolysaccharide biosynthetic process"/>
    <property type="evidence" value="ECO:0007669"/>
    <property type="project" value="UniProtKB-KW"/>
</dbReference>
<comment type="subcellular location">
    <subcellularLocation>
        <location evidence="1">Cell inner membrane</location>
        <topology evidence="1">Multi-pass membrane protein</topology>
    </subcellularLocation>
</comment>
<evidence type="ECO:0000256" key="11">
    <source>
        <dbReference type="ARBA" id="ARBA00042235"/>
    </source>
</evidence>
<evidence type="ECO:0000256" key="8">
    <source>
        <dbReference type="ARBA" id="ARBA00023136"/>
    </source>
</evidence>
<evidence type="ECO:0000256" key="9">
    <source>
        <dbReference type="ARBA" id="ARBA00038118"/>
    </source>
</evidence>
<dbReference type="AlphaFoldDB" id="A0AA50HMH7"/>
<evidence type="ECO:0000256" key="13">
    <source>
        <dbReference type="SAM" id="Phobius"/>
    </source>
</evidence>
<gene>
    <name evidence="15" type="primary">wzzB</name>
    <name evidence="15" type="ORF">Q3V30_07465</name>
</gene>
<evidence type="ECO:0000259" key="14">
    <source>
        <dbReference type="Pfam" id="PF02706"/>
    </source>
</evidence>
<comment type="pathway">
    <text evidence="2">Bacterial outer membrane biogenesis; lipopolysaccharide biosynthesis.</text>
</comment>
<dbReference type="Gene3D" id="3.30.1890.10">
    <property type="entry name" value="FepE-like"/>
    <property type="match status" value="1"/>
</dbReference>
<dbReference type="EMBL" id="CP132353">
    <property type="protein sequence ID" value="WLS80313.1"/>
    <property type="molecule type" value="Genomic_DNA"/>
</dbReference>
<evidence type="ECO:0000256" key="2">
    <source>
        <dbReference type="ARBA" id="ARBA00004756"/>
    </source>
</evidence>
<evidence type="ECO:0000256" key="1">
    <source>
        <dbReference type="ARBA" id="ARBA00004429"/>
    </source>
</evidence>
<accession>A0AA50HMH7</accession>
<dbReference type="SUPFAM" id="SSF160355">
    <property type="entry name" value="Bacterial polysaccharide co-polymerase-like"/>
    <property type="match status" value="1"/>
</dbReference>
<organism evidence="15 16">
    <name type="scientific">Erwinia pyri</name>
    <dbReference type="NCBI Taxonomy" id="3062598"/>
    <lineage>
        <taxon>Bacteria</taxon>
        <taxon>Pseudomonadati</taxon>
        <taxon>Pseudomonadota</taxon>
        <taxon>Gammaproteobacteria</taxon>
        <taxon>Enterobacterales</taxon>
        <taxon>Erwiniaceae</taxon>
        <taxon>Erwinia</taxon>
    </lineage>
</organism>
<dbReference type="GO" id="GO:0004713">
    <property type="term" value="F:protein tyrosine kinase activity"/>
    <property type="evidence" value="ECO:0007669"/>
    <property type="project" value="TreeGrafter"/>
</dbReference>
<keyword evidence="3" id="KW-1003">Cell membrane</keyword>
<keyword evidence="7 13" id="KW-1133">Transmembrane helix</keyword>
<evidence type="ECO:0000256" key="6">
    <source>
        <dbReference type="ARBA" id="ARBA00022985"/>
    </source>
</evidence>
<evidence type="ECO:0000313" key="16">
    <source>
        <dbReference type="Proteomes" id="UP001228139"/>
    </source>
</evidence>
<feature type="domain" description="Polysaccharide chain length determinant N-terminal" evidence="14">
    <location>
        <begin position="24"/>
        <end position="99"/>
    </location>
</feature>
<evidence type="ECO:0000256" key="7">
    <source>
        <dbReference type="ARBA" id="ARBA00022989"/>
    </source>
</evidence>
<evidence type="ECO:0000256" key="4">
    <source>
        <dbReference type="ARBA" id="ARBA00022519"/>
    </source>
</evidence>
<keyword evidence="16" id="KW-1185">Reference proteome</keyword>
<evidence type="ECO:0000256" key="5">
    <source>
        <dbReference type="ARBA" id="ARBA00022692"/>
    </source>
</evidence>
<evidence type="ECO:0000256" key="3">
    <source>
        <dbReference type="ARBA" id="ARBA00022475"/>
    </source>
</evidence>
<keyword evidence="8 13" id="KW-0472">Membrane</keyword>
<dbReference type="Pfam" id="PF02706">
    <property type="entry name" value="Wzz"/>
    <property type="match status" value="1"/>
</dbReference>
<name>A0AA50HMH7_9GAMM</name>
<feature type="transmembrane region" description="Helical" evidence="13">
    <location>
        <begin position="41"/>
        <end position="59"/>
    </location>
</feature>
<dbReference type="Proteomes" id="UP001228139">
    <property type="component" value="Chromosome"/>
</dbReference>
<comment type="similarity">
    <text evidence="9">Belongs to the WzzB/Cld/Rol family.</text>
</comment>
<sequence length="340" mass="38283">MSNENQSVNSKYSPENKKANSREDDLDLFDIINQLWIGKKTILLTMLVMMVLAVVYLFFAKEKWTSEAIISQPSAGQVATYNNALSILYTQNIQDKLALPDLQKQIFGRYTASAYALSGTLKNLDEPLELKVSQVTQGKDDPLSITFTASTAKDAQQQLLHYITQLNTEVSNDFAVDMRNNIFVKMNGLKDSLAAQEKIAQDKKNHRIDVIKQAIKIAESAKISSTQLSQAEYLSDDTLYLLGTSALTSMIVNENTKPLELNDYYYDTQRTLLALTKLRIDFSKSQNFQFIKKPDLPIYRDSPKKGLTLVLALILGGVLGSCIVIARNMSKNYRERKIIN</sequence>
<dbReference type="InterPro" id="IPR050445">
    <property type="entry name" value="Bact_polysacc_biosynth/exp"/>
</dbReference>
<dbReference type="KEGG" id="epi:Q3V30_07465"/>
<feature type="compositionally biased region" description="Polar residues" evidence="12">
    <location>
        <begin position="1"/>
        <end position="13"/>
    </location>
</feature>
<dbReference type="InterPro" id="IPR003856">
    <property type="entry name" value="LPS_length_determ_N"/>
</dbReference>
<dbReference type="PANTHER" id="PTHR32309">
    <property type="entry name" value="TYROSINE-PROTEIN KINASE"/>
    <property type="match status" value="1"/>
</dbReference>
<evidence type="ECO:0000256" key="12">
    <source>
        <dbReference type="SAM" id="MobiDB-lite"/>
    </source>
</evidence>
<feature type="region of interest" description="Disordered" evidence="12">
    <location>
        <begin position="1"/>
        <end position="20"/>
    </location>
</feature>
<protein>
    <recommendedName>
        <fullName evidence="10">Chain length determinant protein</fullName>
    </recommendedName>
    <alternativeName>
        <fullName evidence="11">Polysaccharide antigen chain regulator</fullName>
    </alternativeName>
</protein>
<dbReference type="RefSeq" id="WP_306211885.1">
    <property type="nucleotide sequence ID" value="NZ_CP132353.1"/>
</dbReference>
<reference evidence="15 16" key="1">
    <citation type="submission" date="2023-07" db="EMBL/GenBank/DDBJ databases">
        <title>Pathogenic bacteria of pear tree diseases.</title>
        <authorList>
            <person name="Zhang Z."/>
            <person name="He L."/>
            <person name="Huang R."/>
        </authorList>
    </citation>
    <scope>NUCLEOTIDE SEQUENCE [LARGE SCALE GENOMIC DNA]</scope>
    <source>
        <strain evidence="15 16">DE2</strain>
    </source>
</reference>
<dbReference type="PANTHER" id="PTHR32309:SF29">
    <property type="entry name" value="CHAIN LENGTH DETERMINANT PROTEIN"/>
    <property type="match status" value="1"/>
</dbReference>
<keyword evidence="5 13" id="KW-0812">Transmembrane</keyword>
<keyword evidence="6" id="KW-0448">Lipopolysaccharide biosynthesis</keyword>
<dbReference type="NCBIfam" id="NF012015">
    <property type="entry name" value="PRK15471.1"/>
    <property type="match status" value="1"/>
</dbReference>
<feature type="transmembrane region" description="Helical" evidence="13">
    <location>
        <begin position="306"/>
        <end position="326"/>
    </location>
</feature>
<dbReference type="GO" id="GO:0005886">
    <property type="term" value="C:plasma membrane"/>
    <property type="evidence" value="ECO:0007669"/>
    <property type="project" value="UniProtKB-SubCell"/>
</dbReference>
<proteinExistence type="inferred from homology"/>
<evidence type="ECO:0000256" key="10">
    <source>
        <dbReference type="ARBA" id="ARBA00039982"/>
    </source>
</evidence>
<keyword evidence="4" id="KW-0997">Cell inner membrane</keyword>